<gene>
    <name evidence="1" type="ORF">ACFS27_15545</name>
</gene>
<organism evidence="1 2">
    <name type="scientific">Promicromonospora vindobonensis</name>
    <dbReference type="NCBI Taxonomy" id="195748"/>
    <lineage>
        <taxon>Bacteria</taxon>
        <taxon>Bacillati</taxon>
        <taxon>Actinomycetota</taxon>
        <taxon>Actinomycetes</taxon>
        <taxon>Micrococcales</taxon>
        <taxon>Promicromonosporaceae</taxon>
        <taxon>Promicromonospora</taxon>
    </lineage>
</organism>
<accession>A0ABW5VTE4</accession>
<evidence type="ECO:0000313" key="1">
    <source>
        <dbReference type="EMBL" id="MFD2794973.1"/>
    </source>
</evidence>
<evidence type="ECO:0008006" key="3">
    <source>
        <dbReference type="Google" id="ProtNLM"/>
    </source>
</evidence>
<name>A0ABW5VTE4_9MICO</name>
<dbReference type="InterPro" id="IPR011989">
    <property type="entry name" value="ARM-like"/>
</dbReference>
<reference evidence="2" key="1">
    <citation type="journal article" date="2019" name="Int. J. Syst. Evol. Microbiol.">
        <title>The Global Catalogue of Microorganisms (GCM) 10K type strain sequencing project: providing services to taxonomists for standard genome sequencing and annotation.</title>
        <authorList>
            <consortium name="The Broad Institute Genomics Platform"/>
            <consortium name="The Broad Institute Genome Sequencing Center for Infectious Disease"/>
            <person name="Wu L."/>
            <person name="Ma J."/>
        </authorList>
    </citation>
    <scope>NUCLEOTIDE SEQUENCE [LARGE SCALE GENOMIC DNA]</scope>
    <source>
        <strain evidence="2">CCM 7044</strain>
    </source>
</reference>
<evidence type="ECO:0000313" key="2">
    <source>
        <dbReference type="Proteomes" id="UP001597479"/>
    </source>
</evidence>
<comment type="caution">
    <text evidence="1">The sequence shown here is derived from an EMBL/GenBank/DDBJ whole genome shotgun (WGS) entry which is preliminary data.</text>
</comment>
<dbReference type="EMBL" id="JBHUOG010000002">
    <property type="protein sequence ID" value="MFD2794973.1"/>
    <property type="molecule type" value="Genomic_DNA"/>
</dbReference>
<keyword evidence="2" id="KW-1185">Reference proteome</keyword>
<dbReference type="SUPFAM" id="SSF48371">
    <property type="entry name" value="ARM repeat"/>
    <property type="match status" value="1"/>
</dbReference>
<sequence length="408" mass="44413">MSAQADPLAGLDEVAWEWLVHAYGSAKDVPPNLRALRSQDARVRRDALTGLNSSVTHQGSRYSASAPVARFVVELALTPDALDRENLLGFLCTLAVGLDDERLPAGVPVSEWRYGAACLEAERDSLAARAAERADHEMRPWPERELWIRNPFSGLTPSPDTVAAYDAVRDGLPRLVRFLASPRSVERARVAYLVGMFPESAAETVPLLVDRLDVEADEHALTSALVAHGLIAVPSETLDRVARFLDDERPLVRWGAATALARASATGSEPPSRPTIGTLVESTVLEDVPDLRIHDGWIGSCAAKSLASIRRWLTTDDIRDLADRLPLTSSSFNCDQLLDTVLSAAFPVTGPGATARLDHLTPVQRHVLHAVLPIWELNDSWLSEVPRVLARHGLTGTRTEIEAALATR</sequence>
<dbReference type="Proteomes" id="UP001597479">
    <property type="component" value="Unassembled WGS sequence"/>
</dbReference>
<proteinExistence type="predicted"/>
<dbReference type="InterPro" id="IPR016024">
    <property type="entry name" value="ARM-type_fold"/>
</dbReference>
<dbReference type="Gene3D" id="1.25.10.10">
    <property type="entry name" value="Leucine-rich Repeat Variant"/>
    <property type="match status" value="1"/>
</dbReference>
<dbReference type="RefSeq" id="WP_377184568.1">
    <property type="nucleotide sequence ID" value="NZ_JBHUOG010000002.1"/>
</dbReference>
<protein>
    <recommendedName>
        <fullName evidence="3">HEAT repeat protein</fullName>
    </recommendedName>
</protein>